<protein>
    <recommendedName>
        <fullName evidence="4">BIG2 domain-containing protein</fullName>
    </recommendedName>
</protein>
<evidence type="ECO:0000256" key="1">
    <source>
        <dbReference type="SAM" id="SignalP"/>
    </source>
</evidence>
<feature type="chain" id="PRO_5015431389" description="BIG2 domain-containing protein" evidence="1">
    <location>
        <begin position="22"/>
        <end position="242"/>
    </location>
</feature>
<sequence length="242" mass="26282">MKKSMLSLLALAITTSLSAGATAASLDVHGDIKVNGKTVIDSKGNLIQPAPAVDPLLVDMVEYEPAPNAKLTYQRTLNGIVETSVISYEDGREVSTIITQPSGKVVWGAERVLQANGEVEVTTTTEVCVKIARMNIEASSGFYPTTIGSPISRFDKFSSEILNSSCVDDVAGTIIHAIELYNLVPLAKYEYQYGEGNSLKDCVLAELDVPWKDDHEYRTYCKGVGMVEYGDKGNPYKLVSFE</sequence>
<keyword evidence="1" id="KW-0732">Signal</keyword>
<dbReference type="Proteomes" id="UP000240481">
    <property type="component" value="Unassembled WGS sequence"/>
</dbReference>
<comment type="caution">
    <text evidence="2">The sequence shown here is derived from an EMBL/GenBank/DDBJ whole genome shotgun (WGS) entry which is preliminary data.</text>
</comment>
<name>A0A2T3P4V3_9GAMM</name>
<dbReference type="EMBL" id="PYLZ01000008">
    <property type="protein sequence ID" value="PSW23554.1"/>
    <property type="molecule type" value="Genomic_DNA"/>
</dbReference>
<accession>A0A2T3P4V3</accession>
<reference evidence="2 3" key="1">
    <citation type="submission" date="2018-01" db="EMBL/GenBank/DDBJ databases">
        <title>Whole genome sequencing of Histamine producing bacteria.</title>
        <authorList>
            <person name="Butler K."/>
        </authorList>
    </citation>
    <scope>NUCLEOTIDE SEQUENCE [LARGE SCALE GENOMIC DNA]</scope>
    <source>
        <strain evidence="2 3">DSM 24669</strain>
    </source>
</reference>
<dbReference type="AlphaFoldDB" id="A0A2T3P4V3"/>
<proteinExistence type="predicted"/>
<dbReference type="RefSeq" id="WP_053111788.1">
    <property type="nucleotide sequence ID" value="NZ_AP024852.1"/>
</dbReference>
<evidence type="ECO:0000313" key="3">
    <source>
        <dbReference type="Proteomes" id="UP000240481"/>
    </source>
</evidence>
<gene>
    <name evidence="2" type="ORF">C9I94_15650</name>
</gene>
<evidence type="ECO:0000313" key="2">
    <source>
        <dbReference type="EMBL" id="PSW23554.1"/>
    </source>
</evidence>
<organism evidence="2 3">
    <name type="scientific">Photobacterium swingsii</name>
    <dbReference type="NCBI Taxonomy" id="680026"/>
    <lineage>
        <taxon>Bacteria</taxon>
        <taxon>Pseudomonadati</taxon>
        <taxon>Pseudomonadota</taxon>
        <taxon>Gammaproteobacteria</taxon>
        <taxon>Vibrionales</taxon>
        <taxon>Vibrionaceae</taxon>
        <taxon>Photobacterium</taxon>
    </lineage>
</organism>
<dbReference type="OrthoDB" id="5830105at2"/>
<feature type="signal peptide" evidence="1">
    <location>
        <begin position="1"/>
        <end position="21"/>
    </location>
</feature>
<keyword evidence="3" id="KW-1185">Reference proteome</keyword>
<evidence type="ECO:0008006" key="4">
    <source>
        <dbReference type="Google" id="ProtNLM"/>
    </source>
</evidence>